<accession>C7RRA8</accession>
<dbReference type="GO" id="GO:0005829">
    <property type="term" value="C:cytosol"/>
    <property type="evidence" value="ECO:0007669"/>
    <property type="project" value="TreeGrafter"/>
</dbReference>
<dbReference type="Pfam" id="PF01381">
    <property type="entry name" value="HTH_3"/>
    <property type="match status" value="1"/>
</dbReference>
<evidence type="ECO:0000256" key="1">
    <source>
        <dbReference type="ARBA" id="ARBA00023125"/>
    </source>
</evidence>
<dbReference type="OrthoDB" id="5679339at2"/>
<name>C7RRA8_ACCRE</name>
<organism evidence="3">
    <name type="scientific">Accumulibacter regalis</name>
    <dbReference type="NCBI Taxonomy" id="522306"/>
    <lineage>
        <taxon>Bacteria</taxon>
        <taxon>Pseudomonadati</taxon>
        <taxon>Pseudomonadota</taxon>
        <taxon>Betaproteobacteria</taxon>
        <taxon>Candidatus Accumulibacter</taxon>
    </lineage>
</organism>
<dbReference type="PANTHER" id="PTHR46797:SF1">
    <property type="entry name" value="METHYLPHOSPHONATE SYNTHASE"/>
    <property type="match status" value="1"/>
</dbReference>
<dbReference type="InterPro" id="IPR050807">
    <property type="entry name" value="TransReg_Diox_bact_type"/>
</dbReference>
<dbReference type="EMBL" id="CP001715">
    <property type="protein sequence ID" value="ACV37619.1"/>
    <property type="molecule type" value="Genomic_DNA"/>
</dbReference>
<dbReference type="GO" id="GO:0003677">
    <property type="term" value="F:DNA binding"/>
    <property type="evidence" value="ECO:0007669"/>
    <property type="project" value="UniProtKB-KW"/>
</dbReference>
<gene>
    <name evidence="3" type="ordered locus">CAP2UW1_4383</name>
</gene>
<proteinExistence type="predicted"/>
<dbReference type="KEGG" id="app:CAP2UW1_4383"/>
<feature type="domain" description="HTH cro/C1-type" evidence="2">
    <location>
        <begin position="62"/>
        <end position="116"/>
    </location>
</feature>
<evidence type="ECO:0000259" key="2">
    <source>
        <dbReference type="PROSITE" id="PS50943"/>
    </source>
</evidence>
<dbReference type="Gene3D" id="1.10.260.40">
    <property type="entry name" value="lambda repressor-like DNA-binding domains"/>
    <property type="match status" value="1"/>
</dbReference>
<reference evidence="3" key="1">
    <citation type="submission" date="2009-08" db="EMBL/GenBank/DDBJ databases">
        <authorList>
            <consortium name="US DOE Joint Genome Institute"/>
            <person name="Lucas S."/>
            <person name="Copeland A."/>
            <person name="Lapidus A."/>
            <person name="Glavina del Rio T."/>
            <person name="Dalin E."/>
            <person name="Tice H."/>
            <person name="Bruce D."/>
            <person name="Barry K."/>
            <person name="Pitluck S."/>
            <person name="Lowry S."/>
            <person name="Larimer F."/>
            <person name="Land M."/>
            <person name="Hauser L."/>
            <person name="Kyrpides N."/>
            <person name="Ivanova N."/>
            <person name="McMahon K.D."/>
            <person name="Hugenholtz P."/>
        </authorList>
    </citation>
    <scope>NUCLEOTIDE SEQUENCE</scope>
    <source>
        <strain evidence="3">UW-1</strain>
    </source>
</reference>
<dbReference type="HOGENOM" id="CLU_136757_2_1_4"/>
<sequence>MSAQIIELNGTPAFAVVPMDEWTALLERLETLQDIADAKEARQEESLPVEFVERLLSGESPLKVWRGHRGLTLQALAEQVGCTRQMLSMIENGKATPSADLLARLAAALGCDMDDLHAG</sequence>
<dbReference type="GO" id="GO:0003700">
    <property type="term" value="F:DNA-binding transcription factor activity"/>
    <property type="evidence" value="ECO:0007669"/>
    <property type="project" value="TreeGrafter"/>
</dbReference>
<dbReference type="SUPFAM" id="SSF47413">
    <property type="entry name" value="lambda repressor-like DNA-binding domains"/>
    <property type="match status" value="1"/>
</dbReference>
<dbReference type="InterPro" id="IPR010982">
    <property type="entry name" value="Lambda_DNA-bd_dom_sf"/>
</dbReference>
<protein>
    <submittedName>
        <fullName evidence="3">Transcriptional regulator, XRE family</fullName>
    </submittedName>
</protein>
<dbReference type="InterPro" id="IPR001387">
    <property type="entry name" value="Cro/C1-type_HTH"/>
</dbReference>
<evidence type="ECO:0000313" key="3">
    <source>
        <dbReference type="EMBL" id="ACV37619.1"/>
    </source>
</evidence>
<dbReference type="CDD" id="cd00093">
    <property type="entry name" value="HTH_XRE"/>
    <property type="match status" value="1"/>
</dbReference>
<dbReference type="AlphaFoldDB" id="C7RRA8"/>
<dbReference type="STRING" id="522306.CAP2UW1_4383"/>
<dbReference type="SMART" id="SM00530">
    <property type="entry name" value="HTH_XRE"/>
    <property type="match status" value="1"/>
</dbReference>
<keyword evidence="1" id="KW-0238">DNA-binding</keyword>
<dbReference type="PROSITE" id="PS50943">
    <property type="entry name" value="HTH_CROC1"/>
    <property type="match status" value="1"/>
</dbReference>
<dbReference type="eggNOG" id="COG1476">
    <property type="taxonomic scope" value="Bacteria"/>
</dbReference>
<reference evidence="3" key="2">
    <citation type="submission" date="2009-09" db="EMBL/GenBank/DDBJ databases">
        <title>Complete sequence of chromosome of Candidatus Accumulibacter phosphatis clade IIA str. UW-1.</title>
        <authorList>
            <consortium name="US DOE Joint Genome Institute"/>
            <person name="Martin H.G."/>
            <person name="Ivanova N."/>
            <person name="Kunin V."/>
            <person name="Warnecke F."/>
            <person name="Barry K."/>
            <person name="He S."/>
            <person name="Salamov A."/>
            <person name="Szeto E."/>
            <person name="Dalin E."/>
            <person name="Pangilinan J.L."/>
            <person name="Lapidus A."/>
            <person name="Lowry S."/>
            <person name="Kyrpides N.C."/>
            <person name="McMahon K.D."/>
            <person name="Hugenholtz P."/>
        </authorList>
    </citation>
    <scope>NUCLEOTIDE SEQUENCE [LARGE SCALE GENOMIC DNA]</scope>
    <source>
        <strain evidence="3">UW-1</strain>
    </source>
</reference>
<dbReference type="PANTHER" id="PTHR46797">
    <property type="entry name" value="HTH-TYPE TRANSCRIPTIONAL REGULATOR"/>
    <property type="match status" value="1"/>
</dbReference>